<dbReference type="AlphaFoldDB" id="A0AAJ6B8U4"/>
<evidence type="ECO:0000313" key="2">
    <source>
        <dbReference type="EMBL" id="WEK20851.1"/>
    </source>
</evidence>
<evidence type="ECO:0000313" key="3">
    <source>
        <dbReference type="Proteomes" id="UP001214530"/>
    </source>
</evidence>
<feature type="coiled-coil region" evidence="1">
    <location>
        <begin position="87"/>
        <end position="120"/>
    </location>
</feature>
<organism evidence="2 3">
    <name type="scientific">Candidatus Pedobacter colombiensis</name>
    <dbReference type="NCBI Taxonomy" id="3121371"/>
    <lineage>
        <taxon>Bacteria</taxon>
        <taxon>Pseudomonadati</taxon>
        <taxon>Bacteroidota</taxon>
        <taxon>Sphingobacteriia</taxon>
        <taxon>Sphingobacteriales</taxon>
        <taxon>Sphingobacteriaceae</taxon>
        <taxon>Pedobacter</taxon>
    </lineage>
</organism>
<name>A0AAJ6B8U4_9SPHI</name>
<keyword evidence="1" id="KW-0175">Coiled coil</keyword>
<sequence length="120" mass="14110">MQNKVKSIGEFVKEIAESKNLKPSGIGKMINSTKQNVSDIYKRSTIDSELLLTLSRELKYNLFSYYDDKEPIAGFRMEETKEWQSKIDNLTVELKFTKELLQQQQEIIRLLKEKEAYLNK</sequence>
<accession>A0AAJ6B8U4</accession>
<reference evidence="2" key="1">
    <citation type="submission" date="2023-03" db="EMBL/GenBank/DDBJ databases">
        <title>Andean soil-derived lignocellulolytic bacterial consortium as a source of novel taxa and putative plastic-active enzymes.</title>
        <authorList>
            <person name="Diaz-Garcia L."/>
            <person name="Chuvochina M."/>
            <person name="Feuerriegel G."/>
            <person name="Bunk B."/>
            <person name="Sproer C."/>
            <person name="Streit W.R."/>
            <person name="Rodriguez L.M."/>
            <person name="Overmann J."/>
            <person name="Jimenez D.J."/>
        </authorList>
    </citation>
    <scope>NUCLEOTIDE SEQUENCE</scope>
    <source>
        <strain evidence="2">MAG 3858</strain>
    </source>
</reference>
<gene>
    <name evidence="2" type="ORF">P0Y49_06840</name>
</gene>
<dbReference type="EMBL" id="CP119313">
    <property type="protein sequence ID" value="WEK20851.1"/>
    <property type="molecule type" value="Genomic_DNA"/>
</dbReference>
<protein>
    <submittedName>
        <fullName evidence="2">Uncharacterized protein</fullName>
    </submittedName>
</protein>
<dbReference type="Proteomes" id="UP001214530">
    <property type="component" value="Chromosome"/>
</dbReference>
<proteinExistence type="predicted"/>
<evidence type="ECO:0000256" key="1">
    <source>
        <dbReference type="SAM" id="Coils"/>
    </source>
</evidence>